<dbReference type="InterPro" id="IPR008271">
    <property type="entry name" value="Ser/Thr_kinase_AS"/>
</dbReference>
<dbReference type="FunFam" id="1.10.510.10:FF:000129">
    <property type="entry name" value="cysteine-rich receptor-like protein kinase 10"/>
    <property type="match status" value="1"/>
</dbReference>
<evidence type="ECO:0000256" key="14">
    <source>
        <dbReference type="PROSITE-ProRule" id="PRU10141"/>
    </source>
</evidence>
<feature type="domain" description="Protein kinase" evidence="17">
    <location>
        <begin position="525"/>
        <end position="801"/>
    </location>
</feature>
<feature type="domain" description="Gnk2-homologous" evidence="18">
    <location>
        <begin position="15"/>
        <end position="120"/>
    </location>
</feature>
<keyword evidence="3" id="KW-0597">Phosphoprotein</keyword>
<dbReference type="Pfam" id="PF01657">
    <property type="entry name" value="Stress-antifung"/>
    <property type="match status" value="3"/>
</dbReference>
<keyword evidence="2" id="KW-0723">Serine/threonine-protein kinase</keyword>
<keyword evidence="20" id="KW-1185">Reference proteome</keyword>
<evidence type="ECO:0000256" key="1">
    <source>
        <dbReference type="ARBA" id="ARBA00004167"/>
    </source>
</evidence>
<dbReference type="Pfam" id="PF07714">
    <property type="entry name" value="PK_Tyr_Ser-Thr"/>
    <property type="match status" value="1"/>
</dbReference>
<feature type="compositionally biased region" description="Pro residues" evidence="15">
    <location>
        <begin position="163"/>
        <end position="186"/>
    </location>
</feature>
<keyword evidence="12 16" id="KW-0472">Membrane</keyword>
<sequence length="845" mass="93623">MLRYSNQSIFSMVQKNPGAAFFNINNASDPDRFKPLLGELLEELVTRATVNSSKFSTGTKDLNSTQKIYGLAQCTPDLSSKSCKECLVEATSEIPSCCGGKQGGRVLLPSCNVRYETYAFYKSEADHSPAPSPASLSPPTTAPSPDSIAPPPQNPTEDDHSPAPSPASLPDPRSTPPFPESLAPPPRNSTNVILLIHVNNDKVIAQPTYERQYYCQGDNYTNPSQFQVNLNKVLSSLSSNITTTNRKFFYSSIGENMDKVYGILLCRGDITRQETCKSCVEIAISELAVRCPNTKEYVTWYTHCMLRYSDKNIFYVMETEPELTFNSESNLTNQMEFKDIVIQLMQGLVRNATTNANHDGTLFFATGSSTDTVYGLVQCTTDISTTDCSDCLMGAVSDIDLCHYGKRSGLVLRPSCNIRYDSYPFYESKQATNSGSPPSSPPPPKPDMTTTTEDTRKDNKSPNNTVLIVAISIVIALVIISAVLVYLYLKKKKASITIDDDMDDITRIESLRFDLDAIKAATGNFSNANKLGRGGFGFVYKGMLSNGQEIAVKRLSINSGQGRKEFKTEVGLLVKLQHRNLVKLLGFCLEEEEKLLIYEFVPNGSLDHHIFDPVKATNLNWETRYKIIGGIAKGLLYLHEDSRLRIIHRDLKAANVLLDEENNAKISDFGMAKLFELDQTQGNSSKAVGTYGYIAPEYALHGQFSTKSDVYSFGVLLLEIVTGKRINQFYESDSSEYLLTYVWRHWEAGTALKLVDQTLRENYSENEVKKCIQVGLLPVQDVTERPTMAKVAQMLANDATIPHSLPRPAVFSHGSIELKRIPESGASSSATKSDRSSQFTDHSII</sequence>
<evidence type="ECO:0000256" key="10">
    <source>
        <dbReference type="ARBA" id="ARBA00022840"/>
    </source>
</evidence>
<dbReference type="CDD" id="cd23509">
    <property type="entry name" value="Gnk2-like"/>
    <property type="match status" value="3"/>
</dbReference>
<evidence type="ECO:0000256" key="7">
    <source>
        <dbReference type="ARBA" id="ARBA00022737"/>
    </source>
</evidence>
<dbReference type="EMBL" id="CM010716">
    <property type="protein sequence ID" value="RZC50736.1"/>
    <property type="molecule type" value="Genomic_DNA"/>
</dbReference>
<dbReference type="PROSITE" id="PS50011">
    <property type="entry name" value="PROTEIN_KINASE_DOM"/>
    <property type="match status" value="1"/>
</dbReference>
<proteinExistence type="predicted"/>
<evidence type="ECO:0000256" key="8">
    <source>
        <dbReference type="ARBA" id="ARBA00022741"/>
    </source>
</evidence>
<dbReference type="SUPFAM" id="SSF56112">
    <property type="entry name" value="Protein kinase-like (PK-like)"/>
    <property type="match status" value="1"/>
</dbReference>
<dbReference type="Gene3D" id="1.10.510.10">
    <property type="entry name" value="Transferase(Phosphotransferase) domain 1"/>
    <property type="match status" value="1"/>
</dbReference>
<feature type="transmembrane region" description="Helical" evidence="16">
    <location>
        <begin position="466"/>
        <end position="489"/>
    </location>
</feature>
<evidence type="ECO:0000256" key="5">
    <source>
        <dbReference type="ARBA" id="ARBA00022692"/>
    </source>
</evidence>
<dbReference type="GO" id="GO:0006979">
    <property type="term" value="P:response to oxidative stress"/>
    <property type="evidence" value="ECO:0007669"/>
    <property type="project" value="UniProtKB-ARBA"/>
</dbReference>
<dbReference type="FunFam" id="3.30.430.20:FF:000002">
    <property type="entry name" value="Cysteine-rich receptor-like protein kinase 10"/>
    <property type="match status" value="1"/>
</dbReference>
<dbReference type="InterPro" id="IPR000719">
    <property type="entry name" value="Prot_kinase_dom"/>
</dbReference>
<keyword evidence="5 16" id="KW-0812">Transmembrane</keyword>
<dbReference type="InterPro" id="IPR038408">
    <property type="entry name" value="GNK2_sf"/>
</dbReference>
<feature type="domain" description="Gnk2-homologous" evidence="18">
    <location>
        <begin position="208"/>
        <end position="313"/>
    </location>
</feature>
<evidence type="ECO:0000256" key="9">
    <source>
        <dbReference type="ARBA" id="ARBA00022777"/>
    </source>
</evidence>
<dbReference type="SMART" id="SM00220">
    <property type="entry name" value="S_TKc"/>
    <property type="match status" value="1"/>
</dbReference>
<dbReference type="Gramene" id="RZC50736">
    <property type="protein sequence ID" value="RZC50736"/>
    <property type="gene ID" value="C5167_019163"/>
</dbReference>
<dbReference type="PROSITE" id="PS00107">
    <property type="entry name" value="PROTEIN_KINASE_ATP"/>
    <property type="match status" value="1"/>
</dbReference>
<evidence type="ECO:0000256" key="11">
    <source>
        <dbReference type="ARBA" id="ARBA00022989"/>
    </source>
</evidence>
<feature type="compositionally biased region" description="Low complexity" evidence="15">
    <location>
        <begin position="133"/>
        <end position="147"/>
    </location>
</feature>
<feature type="region of interest" description="Disordered" evidence="15">
    <location>
        <begin position="126"/>
        <end position="186"/>
    </location>
</feature>
<dbReference type="Gene3D" id="3.30.200.20">
    <property type="entry name" value="Phosphorylase Kinase, domain 1"/>
    <property type="match status" value="1"/>
</dbReference>
<dbReference type="InterPro" id="IPR011009">
    <property type="entry name" value="Kinase-like_dom_sf"/>
</dbReference>
<keyword evidence="11 16" id="KW-1133">Transmembrane helix</keyword>
<dbReference type="OMA" id="CNIRYDS"/>
<keyword evidence="7" id="KW-0677">Repeat</keyword>
<dbReference type="FunFam" id="3.30.200.20:FF:000142">
    <property type="entry name" value="Cysteine-rich receptor-like protein kinase 10"/>
    <property type="match status" value="1"/>
</dbReference>
<protein>
    <recommendedName>
        <fullName evidence="21">Cysteine-rich receptor-like protein kinase</fullName>
    </recommendedName>
</protein>
<evidence type="ECO:0000256" key="6">
    <source>
        <dbReference type="ARBA" id="ARBA00022729"/>
    </source>
</evidence>
<keyword evidence="8 14" id="KW-0547">Nucleotide-binding</keyword>
<evidence type="ECO:0000256" key="16">
    <source>
        <dbReference type="SAM" id="Phobius"/>
    </source>
</evidence>
<evidence type="ECO:0008006" key="21">
    <source>
        <dbReference type="Google" id="ProtNLM"/>
    </source>
</evidence>
<reference evidence="19 20" key="1">
    <citation type="journal article" date="2018" name="Science">
        <title>The opium poppy genome and morphinan production.</title>
        <authorList>
            <person name="Guo L."/>
            <person name="Winzer T."/>
            <person name="Yang X."/>
            <person name="Li Y."/>
            <person name="Ning Z."/>
            <person name="He Z."/>
            <person name="Teodor R."/>
            <person name="Lu Y."/>
            <person name="Bowser T.A."/>
            <person name="Graham I.A."/>
            <person name="Ye K."/>
        </authorList>
    </citation>
    <scope>NUCLEOTIDE SEQUENCE [LARGE SCALE GENOMIC DNA]</scope>
    <source>
        <strain evidence="20">cv. HN1</strain>
        <tissue evidence="19">Leaves</tissue>
    </source>
</reference>
<dbReference type="Gene3D" id="3.30.430.20">
    <property type="entry name" value="Gnk2 domain, C-X8-C-X2-C motif"/>
    <property type="match status" value="3"/>
</dbReference>
<dbReference type="PANTHER" id="PTHR27002:SF1104">
    <property type="entry name" value="CYSTEINE-RICH RECEPTOR-LIKE PROTEIN KINASE 27-RELATED"/>
    <property type="match status" value="1"/>
</dbReference>
<dbReference type="GO" id="GO:0005886">
    <property type="term" value="C:plasma membrane"/>
    <property type="evidence" value="ECO:0007669"/>
    <property type="project" value="TreeGrafter"/>
</dbReference>
<dbReference type="GO" id="GO:0005524">
    <property type="term" value="F:ATP binding"/>
    <property type="evidence" value="ECO:0007669"/>
    <property type="project" value="UniProtKB-UniRule"/>
</dbReference>
<evidence type="ECO:0000313" key="20">
    <source>
        <dbReference type="Proteomes" id="UP000316621"/>
    </source>
</evidence>
<dbReference type="FunFam" id="3.30.430.20:FF:000003">
    <property type="entry name" value="Cysteine-rich RLK (RECEPTOR-like protein kinase) 10"/>
    <property type="match status" value="1"/>
</dbReference>
<evidence type="ECO:0000256" key="3">
    <source>
        <dbReference type="ARBA" id="ARBA00022553"/>
    </source>
</evidence>
<dbReference type="InterPro" id="IPR017441">
    <property type="entry name" value="Protein_kinase_ATP_BS"/>
</dbReference>
<keyword evidence="4" id="KW-0808">Transferase</keyword>
<evidence type="ECO:0000259" key="18">
    <source>
        <dbReference type="PROSITE" id="PS51473"/>
    </source>
</evidence>
<dbReference type="InterPro" id="IPR002902">
    <property type="entry name" value="GNK2"/>
</dbReference>
<name>A0A4Y7IRH7_PAPSO</name>
<keyword evidence="6" id="KW-0732">Signal</keyword>
<gene>
    <name evidence="19" type="ORF">C5167_019163</name>
</gene>
<evidence type="ECO:0000256" key="13">
    <source>
        <dbReference type="ARBA" id="ARBA00023180"/>
    </source>
</evidence>
<accession>A0A4Y7IRH7</accession>
<dbReference type="PANTHER" id="PTHR27002">
    <property type="entry name" value="RECEPTOR-LIKE SERINE/THREONINE-PROTEIN KINASE SD1-8"/>
    <property type="match status" value="1"/>
</dbReference>
<organism evidence="19 20">
    <name type="scientific">Papaver somniferum</name>
    <name type="common">Opium poppy</name>
    <dbReference type="NCBI Taxonomy" id="3469"/>
    <lineage>
        <taxon>Eukaryota</taxon>
        <taxon>Viridiplantae</taxon>
        <taxon>Streptophyta</taxon>
        <taxon>Embryophyta</taxon>
        <taxon>Tracheophyta</taxon>
        <taxon>Spermatophyta</taxon>
        <taxon>Magnoliopsida</taxon>
        <taxon>Ranunculales</taxon>
        <taxon>Papaveraceae</taxon>
        <taxon>Papaveroideae</taxon>
        <taxon>Papaver</taxon>
    </lineage>
</organism>
<dbReference type="GO" id="GO:0004674">
    <property type="term" value="F:protein serine/threonine kinase activity"/>
    <property type="evidence" value="ECO:0007669"/>
    <property type="project" value="UniProtKB-KW"/>
</dbReference>
<keyword evidence="10 14" id="KW-0067">ATP-binding</keyword>
<evidence type="ECO:0000256" key="2">
    <source>
        <dbReference type="ARBA" id="ARBA00022527"/>
    </source>
</evidence>
<feature type="domain" description="Gnk2-homologous" evidence="18">
    <location>
        <begin position="319"/>
        <end position="425"/>
    </location>
</feature>
<feature type="region of interest" description="Disordered" evidence="15">
    <location>
        <begin position="429"/>
        <end position="459"/>
    </location>
</feature>
<dbReference type="CDD" id="cd14066">
    <property type="entry name" value="STKc_IRAK"/>
    <property type="match status" value="1"/>
</dbReference>
<dbReference type="AlphaFoldDB" id="A0A4Y7IRH7"/>
<keyword evidence="13" id="KW-0325">Glycoprotein</keyword>
<feature type="region of interest" description="Disordered" evidence="15">
    <location>
        <begin position="822"/>
        <end position="845"/>
    </location>
</feature>
<evidence type="ECO:0000256" key="15">
    <source>
        <dbReference type="SAM" id="MobiDB-lite"/>
    </source>
</evidence>
<keyword evidence="9" id="KW-0418">Kinase</keyword>
<dbReference type="STRING" id="3469.A0A4Y7IRH7"/>
<dbReference type="InterPro" id="IPR001245">
    <property type="entry name" value="Ser-Thr/Tyr_kinase_cat_dom"/>
</dbReference>
<evidence type="ECO:0000259" key="17">
    <source>
        <dbReference type="PROSITE" id="PS50011"/>
    </source>
</evidence>
<evidence type="ECO:0000256" key="4">
    <source>
        <dbReference type="ARBA" id="ARBA00022679"/>
    </source>
</evidence>
<evidence type="ECO:0000313" key="19">
    <source>
        <dbReference type="EMBL" id="RZC50736.1"/>
    </source>
</evidence>
<evidence type="ECO:0000256" key="12">
    <source>
        <dbReference type="ARBA" id="ARBA00023136"/>
    </source>
</evidence>
<dbReference type="PROSITE" id="PS00108">
    <property type="entry name" value="PROTEIN_KINASE_ST"/>
    <property type="match status" value="1"/>
</dbReference>
<dbReference type="PROSITE" id="PS51473">
    <property type="entry name" value="GNK2"/>
    <property type="match status" value="3"/>
</dbReference>
<dbReference type="Proteomes" id="UP000316621">
    <property type="component" value="Chromosome 2"/>
</dbReference>
<feature type="binding site" evidence="14">
    <location>
        <position position="553"/>
    </location>
    <ligand>
        <name>ATP</name>
        <dbReference type="ChEBI" id="CHEBI:30616"/>
    </ligand>
</feature>
<comment type="subcellular location">
    <subcellularLocation>
        <location evidence="1">Membrane</location>
        <topology evidence="1">Single-pass membrane protein</topology>
    </subcellularLocation>
</comment>